<dbReference type="GeneID" id="101165567"/>
<dbReference type="OrthoDB" id="10061326at2759"/>
<evidence type="ECO:0000256" key="1">
    <source>
        <dbReference type="ARBA" id="ARBA00001968"/>
    </source>
</evidence>
<dbReference type="InterPro" id="IPR027806">
    <property type="entry name" value="HARBI1_dom"/>
</dbReference>
<comment type="subcellular location">
    <subcellularLocation>
        <location evidence="2">Nucleus</location>
    </subcellularLocation>
</comment>
<proteinExistence type="inferred from homology"/>
<keyword evidence="6" id="KW-0378">Hydrolase</keyword>
<dbReference type="GO" id="GO:0005634">
    <property type="term" value="C:nucleus"/>
    <property type="evidence" value="ECO:0007669"/>
    <property type="project" value="UniProtKB-SubCell"/>
</dbReference>
<dbReference type="KEGG" id="ola:101165567"/>
<dbReference type="InParanoid" id="A0A3B3HPG5"/>
<dbReference type="Pfam" id="PF13359">
    <property type="entry name" value="DDE_Tnp_4"/>
    <property type="match status" value="1"/>
</dbReference>
<dbReference type="GeneTree" id="ENSGT00940000164115"/>
<dbReference type="GO" id="GO:0004518">
    <property type="term" value="F:nuclease activity"/>
    <property type="evidence" value="ECO:0007669"/>
    <property type="project" value="UniProtKB-KW"/>
</dbReference>
<organism evidence="9 10">
    <name type="scientific">Oryzias latipes</name>
    <name type="common">Japanese rice fish</name>
    <name type="synonym">Japanese killifish</name>
    <dbReference type="NCBI Taxonomy" id="8090"/>
    <lineage>
        <taxon>Eukaryota</taxon>
        <taxon>Metazoa</taxon>
        <taxon>Chordata</taxon>
        <taxon>Craniata</taxon>
        <taxon>Vertebrata</taxon>
        <taxon>Euteleostomi</taxon>
        <taxon>Actinopterygii</taxon>
        <taxon>Neopterygii</taxon>
        <taxon>Teleostei</taxon>
        <taxon>Neoteleostei</taxon>
        <taxon>Acanthomorphata</taxon>
        <taxon>Ovalentaria</taxon>
        <taxon>Atherinomorphae</taxon>
        <taxon>Beloniformes</taxon>
        <taxon>Adrianichthyidae</taxon>
        <taxon>Oryziinae</taxon>
        <taxon>Oryzias</taxon>
    </lineage>
</organism>
<keyword evidence="4" id="KW-0540">Nuclease</keyword>
<name>A0A3B3HPG5_ORYLA</name>
<dbReference type="GO" id="GO:0016787">
    <property type="term" value="F:hydrolase activity"/>
    <property type="evidence" value="ECO:0007669"/>
    <property type="project" value="UniProtKB-KW"/>
</dbReference>
<dbReference type="PANTHER" id="PTHR22930:SF279">
    <property type="entry name" value="SIMILAR TO ENSANGP00000010363"/>
    <property type="match status" value="1"/>
</dbReference>
<comment type="similarity">
    <text evidence="3">Belongs to the HARBI1 family.</text>
</comment>
<dbReference type="Bgee" id="ENSORLG00000028996">
    <property type="expression patterns" value="Expressed in gastrula and 14 other cell types or tissues"/>
</dbReference>
<keyword evidence="5" id="KW-0479">Metal-binding</keyword>
<protein>
    <recommendedName>
        <fullName evidence="8">DDE Tnp4 domain-containing protein</fullName>
    </recommendedName>
</protein>
<evidence type="ECO:0000313" key="10">
    <source>
        <dbReference type="Proteomes" id="UP000001038"/>
    </source>
</evidence>
<evidence type="ECO:0000256" key="3">
    <source>
        <dbReference type="ARBA" id="ARBA00006958"/>
    </source>
</evidence>
<evidence type="ECO:0000256" key="6">
    <source>
        <dbReference type="ARBA" id="ARBA00022801"/>
    </source>
</evidence>
<reference evidence="9 10" key="1">
    <citation type="journal article" date="2007" name="Nature">
        <title>The medaka draft genome and insights into vertebrate genome evolution.</title>
        <authorList>
            <person name="Kasahara M."/>
            <person name="Naruse K."/>
            <person name="Sasaki S."/>
            <person name="Nakatani Y."/>
            <person name="Qu W."/>
            <person name="Ahsan B."/>
            <person name="Yamada T."/>
            <person name="Nagayasu Y."/>
            <person name="Doi K."/>
            <person name="Kasai Y."/>
            <person name="Jindo T."/>
            <person name="Kobayashi D."/>
            <person name="Shimada A."/>
            <person name="Toyoda A."/>
            <person name="Kuroki Y."/>
            <person name="Fujiyama A."/>
            <person name="Sasaki T."/>
            <person name="Shimizu A."/>
            <person name="Asakawa S."/>
            <person name="Shimizu N."/>
            <person name="Hashimoto S."/>
            <person name="Yang J."/>
            <person name="Lee Y."/>
            <person name="Matsushima K."/>
            <person name="Sugano S."/>
            <person name="Sakaizumi M."/>
            <person name="Narita T."/>
            <person name="Ohishi K."/>
            <person name="Haga S."/>
            <person name="Ohta F."/>
            <person name="Nomoto H."/>
            <person name="Nogata K."/>
            <person name="Morishita T."/>
            <person name="Endo T."/>
            <person name="Shin-I T."/>
            <person name="Takeda H."/>
            <person name="Morishita S."/>
            <person name="Kohara Y."/>
        </authorList>
    </citation>
    <scope>NUCLEOTIDE SEQUENCE [LARGE SCALE GENOMIC DNA]</scope>
    <source>
        <strain evidence="9 10">Hd-rR</strain>
    </source>
</reference>
<gene>
    <name evidence="9" type="primary">zgc:194221</name>
</gene>
<dbReference type="AlphaFoldDB" id="A0A3B3HPG5"/>
<evidence type="ECO:0000259" key="8">
    <source>
        <dbReference type="Pfam" id="PF13359"/>
    </source>
</evidence>
<evidence type="ECO:0000256" key="4">
    <source>
        <dbReference type="ARBA" id="ARBA00022722"/>
    </source>
</evidence>
<evidence type="ECO:0000256" key="5">
    <source>
        <dbReference type="ARBA" id="ARBA00022723"/>
    </source>
</evidence>
<reference evidence="9" key="2">
    <citation type="submission" date="2025-08" db="UniProtKB">
        <authorList>
            <consortium name="Ensembl"/>
        </authorList>
    </citation>
    <scope>IDENTIFICATION</scope>
    <source>
        <strain evidence="9">Hd-rR</strain>
    </source>
</reference>
<feature type="domain" description="DDE Tnp4" evidence="8">
    <location>
        <begin position="173"/>
        <end position="339"/>
    </location>
</feature>
<dbReference type="InterPro" id="IPR045249">
    <property type="entry name" value="HARBI1-like"/>
</dbReference>
<reference evidence="9" key="3">
    <citation type="submission" date="2025-09" db="UniProtKB">
        <authorList>
            <consortium name="Ensembl"/>
        </authorList>
    </citation>
    <scope>IDENTIFICATION</scope>
    <source>
        <strain evidence="9">Hd-rR</strain>
    </source>
</reference>
<sequence>MADMDCYHIRRVALVYLYLNNKRRRRQTRRRVWVHHMSQGQFGEFHRLLQELRLDEGRFQWYFRLSTAQFDDLLSRIGARITHQDTNYRRSISAAERLSVCLRYLATGDSYRTIATSYRVGVSTVAIIIPEVLTAIWDGLVEDFMAVPSAEDWRSIAEEFHQRWNFPNCCGAVDGKHVILKVPPNLGSQLHNCKGPFSVVLLAVVDALGRFRVIDVGDYGRTSDGGILANSTLGQALRCGTLNLPPDHPLPGAEQRGPQPHVFVADEAFPLRRNMMRPFPGRALTPERRIFNYRLSRARLVVEDTFGLLFAQWRLFRRLVDVRPEVLEKFVKTTCLLHNFIRSSASEAPVEEAVAAAEEPLRGLGRLAANNFSREAYAVRETFMAHFTAEGAVTQQPAE</sequence>
<comment type="cofactor">
    <cofactor evidence="1">
        <name>a divalent metal cation</name>
        <dbReference type="ChEBI" id="CHEBI:60240"/>
    </cofactor>
</comment>
<evidence type="ECO:0000256" key="7">
    <source>
        <dbReference type="ARBA" id="ARBA00023242"/>
    </source>
</evidence>
<dbReference type="GO" id="GO:0046872">
    <property type="term" value="F:metal ion binding"/>
    <property type="evidence" value="ECO:0007669"/>
    <property type="project" value="UniProtKB-KW"/>
</dbReference>
<dbReference type="Proteomes" id="UP000001038">
    <property type="component" value="Chromosome 10"/>
</dbReference>
<evidence type="ECO:0000313" key="9">
    <source>
        <dbReference type="Ensembl" id="ENSORLP00000033181.1"/>
    </source>
</evidence>
<dbReference type="PANTHER" id="PTHR22930">
    <property type="match status" value="1"/>
</dbReference>
<dbReference type="Ensembl" id="ENSORLT00000044443.1">
    <property type="protein sequence ID" value="ENSORLP00000033181.1"/>
    <property type="gene ID" value="ENSORLG00000028996.1"/>
</dbReference>
<accession>A0A3B3HPG5</accession>
<keyword evidence="7" id="KW-0539">Nucleus</keyword>
<evidence type="ECO:0000256" key="2">
    <source>
        <dbReference type="ARBA" id="ARBA00004123"/>
    </source>
</evidence>
<keyword evidence="10" id="KW-1185">Reference proteome</keyword>